<protein>
    <submittedName>
        <fullName evidence="3">Mlt-10</fullName>
    </submittedName>
</protein>
<proteinExistence type="predicted"/>
<dbReference type="EnsemblMetazoa" id="PPA11877.1">
    <property type="protein sequence ID" value="PPA11877.1"/>
    <property type="gene ID" value="WBGene00101431"/>
</dbReference>
<dbReference type="OrthoDB" id="5917548at2759"/>
<feature type="transmembrane region" description="Helical" evidence="2">
    <location>
        <begin position="12"/>
        <end position="30"/>
    </location>
</feature>
<dbReference type="Pfam" id="PF04870">
    <property type="entry name" value="Moulting_cycle"/>
    <property type="match status" value="1"/>
</dbReference>
<dbReference type="InterPro" id="IPR006954">
    <property type="entry name" value="Mlt-10-like"/>
</dbReference>
<dbReference type="PANTHER" id="PTHR21523">
    <property type="match status" value="1"/>
</dbReference>
<feature type="transmembrane region" description="Helical" evidence="2">
    <location>
        <begin position="914"/>
        <end position="937"/>
    </location>
</feature>
<sequence length="958" mass="107656">MYPSFSLISIHSYHWCAILLVHIIPSLILFPNQGHLFPSVTSLLFLLVSFPFPAVKTPNLSIQLINVSYPFIGVHSILQYHCNQYLLLLLHPSIHSFILPSSLLLTPPFSPSMEASSSLQMSCHSSKLSRTPSCSYSEDSIQKGEEMDEQRPSTSSSNNSRRQSTTVIKVVSRNQTATSPVMIDVQRLEQLQAEQKKKRTVTFSDKPPEKHSAAPYEGENEPPAKLGIRDRILLLFRRLFVLFILVSLVGFIVFLAVQIILIFCFLLPCQCRQPLDVAAIPTDDGKALKIDLNADHSSILLQHWLDQAMSGLMAAVATNKMDRVSNRTKDKHEICSKNATTVTAHAKCVVDLMDDERMEGRRKEVKKGAKIIKLNREIRRKPLKKHKKRKGMKKTGKGKKHLKRKMIRRKKTKTTTVEPPKEKDESIRVRRSVISAYSYSLKSNDRMTPFSGLARSLTKTMRQFKHKDDGNSKDWREIIDEVQEVSKKIKARATIKKMFAKRIAMIEEGTAEGRIDERRPLAMKELDDLDESDPQSLLKEARKAEMKLSKKDSVLRQPLHLIREAVKLGMMVSGKNISGFDDKTLKLFSPRLMSVLPDEDGDETQVNVLSPSLFSLHSEGEGIERATSLSDGFGFAKGREHEEWLNFVMEAAGDEKLKKTTGIGMEEEEMRSPSGQPLYFTRGNVTDLYGKNETDKIDVFERLQRTYTQEQIDEQKRNGYFIMTADQLNIIYGPSSPYHNEERLSTLSSIPSSSLPHHIEENIRVVSRMNSFDIRQKDVVLSPVINTPLIFQSTLLSQPIILSPLVFSPSILSPAIFGPVVLGPWVFVPVILSPRAFSPLILNPLIFSPVVLSPLLAHPFILSPGIFNPFVLSPLLLSPFILSPQVFTPLILSPFALNPLILNPMVGSPLILSPFVLSPIILSPQVLFAVVLSPYALSPLIESKLIASEVVLSPSWLS</sequence>
<dbReference type="Proteomes" id="UP000005239">
    <property type="component" value="Unassembled WGS sequence"/>
</dbReference>
<feature type="compositionally biased region" description="Basic and acidic residues" evidence="1">
    <location>
        <begin position="140"/>
        <end position="151"/>
    </location>
</feature>
<accession>A0A2A6BZI4</accession>
<reference evidence="3" key="2">
    <citation type="submission" date="2022-06" db="UniProtKB">
        <authorList>
            <consortium name="EnsemblMetazoa"/>
        </authorList>
    </citation>
    <scope>IDENTIFICATION</scope>
    <source>
        <strain evidence="3">PS312</strain>
    </source>
</reference>
<feature type="transmembrane region" description="Helical" evidence="2">
    <location>
        <begin position="881"/>
        <end position="902"/>
    </location>
</feature>
<evidence type="ECO:0000256" key="1">
    <source>
        <dbReference type="SAM" id="MobiDB-lite"/>
    </source>
</evidence>
<feature type="transmembrane region" description="Helical" evidence="2">
    <location>
        <begin position="805"/>
        <end position="828"/>
    </location>
</feature>
<dbReference type="AlphaFoldDB" id="A0A2A6BZI4"/>
<accession>A0A8R1UC23</accession>
<keyword evidence="2" id="KW-1133">Transmembrane helix</keyword>
<name>A0A2A6BZI4_PRIPA</name>
<feature type="transmembrane region" description="Helical" evidence="2">
    <location>
        <begin position="239"/>
        <end position="268"/>
    </location>
</feature>
<organism evidence="3 4">
    <name type="scientific">Pristionchus pacificus</name>
    <name type="common">Parasitic nematode worm</name>
    <dbReference type="NCBI Taxonomy" id="54126"/>
    <lineage>
        <taxon>Eukaryota</taxon>
        <taxon>Metazoa</taxon>
        <taxon>Ecdysozoa</taxon>
        <taxon>Nematoda</taxon>
        <taxon>Chromadorea</taxon>
        <taxon>Rhabditida</taxon>
        <taxon>Rhabditina</taxon>
        <taxon>Diplogasteromorpha</taxon>
        <taxon>Diplogasteroidea</taxon>
        <taxon>Neodiplogasteridae</taxon>
        <taxon>Pristionchus</taxon>
    </lineage>
</organism>
<keyword evidence="4" id="KW-1185">Reference proteome</keyword>
<feature type="transmembrane region" description="Helical" evidence="2">
    <location>
        <begin position="36"/>
        <end position="55"/>
    </location>
</feature>
<feature type="region of interest" description="Disordered" evidence="1">
    <location>
        <begin position="383"/>
        <end position="424"/>
    </location>
</feature>
<reference evidence="4" key="1">
    <citation type="journal article" date="2008" name="Nat. Genet.">
        <title>The Pristionchus pacificus genome provides a unique perspective on nematode lifestyle and parasitism.</title>
        <authorList>
            <person name="Dieterich C."/>
            <person name="Clifton S.W."/>
            <person name="Schuster L.N."/>
            <person name="Chinwalla A."/>
            <person name="Delehaunty K."/>
            <person name="Dinkelacker I."/>
            <person name="Fulton L."/>
            <person name="Fulton R."/>
            <person name="Godfrey J."/>
            <person name="Minx P."/>
            <person name="Mitreva M."/>
            <person name="Roeseler W."/>
            <person name="Tian H."/>
            <person name="Witte H."/>
            <person name="Yang S.P."/>
            <person name="Wilson R.K."/>
            <person name="Sommer R.J."/>
        </authorList>
    </citation>
    <scope>NUCLEOTIDE SEQUENCE [LARGE SCALE GENOMIC DNA]</scope>
    <source>
        <strain evidence="4">PS312</strain>
    </source>
</reference>
<dbReference type="PANTHER" id="PTHR21523:SF37">
    <property type="entry name" value="MLT-TEN (MLT-10) RELATED"/>
    <property type="match status" value="1"/>
</dbReference>
<feature type="region of interest" description="Disordered" evidence="1">
    <location>
        <begin position="196"/>
        <end position="219"/>
    </location>
</feature>
<keyword evidence="2" id="KW-0812">Transmembrane</keyword>
<feature type="compositionally biased region" description="Low complexity" evidence="1">
    <location>
        <begin position="152"/>
        <end position="166"/>
    </location>
</feature>
<evidence type="ECO:0000256" key="2">
    <source>
        <dbReference type="SAM" id="Phobius"/>
    </source>
</evidence>
<evidence type="ECO:0000313" key="3">
    <source>
        <dbReference type="EnsemblMetazoa" id="PPA11877.1"/>
    </source>
</evidence>
<keyword evidence="2" id="KW-0472">Membrane</keyword>
<feature type="compositionally biased region" description="Basic residues" evidence="1">
    <location>
        <begin position="383"/>
        <end position="413"/>
    </location>
</feature>
<feature type="region of interest" description="Disordered" evidence="1">
    <location>
        <begin position="125"/>
        <end position="166"/>
    </location>
</feature>
<gene>
    <name evidence="3" type="primary">WBGene00101431</name>
</gene>
<evidence type="ECO:0000313" key="4">
    <source>
        <dbReference type="Proteomes" id="UP000005239"/>
    </source>
</evidence>
<feature type="transmembrane region" description="Helical" evidence="2">
    <location>
        <begin position="840"/>
        <end position="861"/>
    </location>
</feature>
<feature type="compositionally biased region" description="Polar residues" evidence="1">
    <location>
        <begin position="125"/>
        <end position="139"/>
    </location>
</feature>